<keyword evidence="3" id="KW-1185">Reference proteome</keyword>
<evidence type="ECO:0008006" key="4">
    <source>
        <dbReference type="Google" id="ProtNLM"/>
    </source>
</evidence>
<evidence type="ECO:0000256" key="1">
    <source>
        <dbReference type="SAM" id="MobiDB-lite"/>
    </source>
</evidence>
<dbReference type="RefSeq" id="WP_094788581.1">
    <property type="nucleotide sequence ID" value="NZ_NDXW01000001.1"/>
</dbReference>
<dbReference type="AlphaFoldDB" id="A0A4P9VS54"/>
<dbReference type="EMBL" id="NDXW01000001">
    <property type="protein sequence ID" value="RDH45649.1"/>
    <property type="molecule type" value="Genomic_DNA"/>
</dbReference>
<accession>A0A4P9VS54</accession>
<evidence type="ECO:0000313" key="2">
    <source>
        <dbReference type="EMBL" id="RDH45649.1"/>
    </source>
</evidence>
<proteinExistence type="predicted"/>
<dbReference type="SUPFAM" id="SSF48452">
    <property type="entry name" value="TPR-like"/>
    <property type="match status" value="1"/>
</dbReference>
<dbReference type="Proteomes" id="UP000257039">
    <property type="component" value="Unassembled WGS sequence"/>
</dbReference>
<evidence type="ECO:0000313" key="3">
    <source>
        <dbReference type="Proteomes" id="UP000257039"/>
    </source>
</evidence>
<comment type="caution">
    <text evidence="2">The sequence shown here is derived from an EMBL/GenBank/DDBJ whole genome shotgun (WGS) entry which is preliminary data.</text>
</comment>
<name>A0A4P9VS54_9GAMM</name>
<protein>
    <recommendedName>
        <fullName evidence="4">Tetratricopeptide repeat protein</fullName>
    </recommendedName>
</protein>
<sequence length="354" mass="40821">MRYSSFRFPILIVLCCIQLAGCRLPQAFLTYREKPPYPTQNIETLTAEAEASAANQKWHTALTRYEQALMLKPDDEKLLAAFEQTRSQRDIHITKLQNRLYLLQATVLSDEISLLEEMAEADPTNLHIRQQLKSAKAKQGELYYFLLQCADNAVVLKRSQRGLACLHLANKLPYHTADEERIASLKKQLTQIATQEQQEALAARAPVKPLQAERLAEQAEQRQQENQQSKKAANNVKQLSKLQERFSLALQRQDFLSAQSLFSEIEKMAPNDPDLKKQRKALKQQTQYYVQAQTQKGIELYSTGYPEQALETWKPLLKLSPKSQELHNHIDRAKRFLKKLNQLQKDNHDDITIQ</sequence>
<gene>
    <name evidence="2" type="ORF">B9G39_20545</name>
</gene>
<dbReference type="InterPro" id="IPR011990">
    <property type="entry name" value="TPR-like_helical_dom_sf"/>
</dbReference>
<organism evidence="2 3">
    <name type="scientific">Zooshikella ganghwensis</name>
    <dbReference type="NCBI Taxonomy" id="202772"/>
    <lineage>
        <taxon>Bacteria</taxon>
        <taxon>Pseudomonadati</taxon>
        <taxon>Pseudomonadota</taxon>
        <taxon>Gammaproteobacteria</taxon>
        <taxon>Oceanospirillales</taxon>
        <taxon>Zooshikellaceae</taxon>
        <taxon>Zooshikella</taxon>
    </lineage>
</organism>
<dbReference type="Gene3D" id="1.25.40.10">
    <property type="entry name" value="Tetratricopeptide repeat domain"/>
    <property type="match status" value="1"/>
</dbReference>
<feature type="region of interest" description="Disordered" evidence="1">
    <location>
        <begin position="216"/>
        <end position="235"/>
    </location>
</feature>
<reference evidence="2 3" key="1">
    <citation type="submission" date="2017-04" db="EMBL/GenBank/DDBJ databases">
        <title>Draft genome sequence of Zooshikella ganghwensis VG4 isolated from Red Sea sediments.</title>
        <authorList>
            <person name="Rehman Z."/>
            <person name="Alam I."/>
            <person name="Kamau A."/>
            <person name="Bajic V."/>
            <person name="Leiknes T."/>
        </authorList>
    </citation>
    <scope>NUCLEOTIDE SEQUENCE [LARGE SCALE GENOMIC DNA]</scope>
    <source>
        <strain evidence="2 3">VG4</strain>
    </source>
</reference>